<feature type="transmembrane region" description="Helical" evidence="6">
    <location>
        <begin position="29"/>
        <end position="45"/>
    </location>
</feature>
<reference evidence="7" key="1">
    <citation type="submission" date="2023-07" db="EMBL/GenBank/DDBJ databases">
        <title>Genomic Encyclopedia of Type Strains, Phase IV (KMG-IV): sequencing the most valuable type-strain genomes for metagenomic binning, comparative biology and taxonomic classification.</title>
        <authorList>
            <person name="Goeker M."/>
        </authorList>
    </citation>
    <scope>NUCLEOTIDE SEQUENCE</scope>
    <source>
        <strain evidence="7">DSM 26174</strain>
    </source>
</reference>
<feature type="transmembrane region" description="Helical" evidence="6">
    <location>
        <begin position="82"/>
        <end position="105"/>
    </location>
</feature>
<evidence type="ECO:0000256" key="3">
    <source>
        <dbReference type="ARBA" id="ARBA00022692"/>
    </source>
</evidence>
<name>A0AAE3XIQ7_9BACT</name>
<dbReference type="Proteomes" id="UP001185092">
    <property type="component" value="Unassembled WGS sequence"/>
</dbReference>
<evidence type="ECO:0000256" key="2">
    <source>
        <dbReference type="ARBA" id="ARBA00022475"/>
    </source>
</evidence>
<dbReference type="PANTHER" id="PTHR33931">
    <property type="entry name" value="HOLIN-LIKE PROTEIN CIDA-RELATED"/>
    <property type="match status" value="1"/>
</dbReference>
<evidence type="ECO:0000256" key="6">
    <source>
        <dbReference type="SAM" id="Phobius"/>
    </source>
</evidence>
<keyword evidence="5 6" id="KW-0472">Membrane</keyword>
<protein>
    <submittedName>
        <fullName evidence="7">Holin-like protein</fullName>
    </submittedName>
</protein>
<evidence type="ECO:0000256" key="1">
    <source>
        <dbReference type="ARBA" id="ARBA00004651"/>
    </source>
</evidence>
<dbReference type="GO" id="GO:0005886">
    <property type="term" value="C:plasma membrane"/>
    <property type="evidence" value="ECO:0007669"/>
    <property type="project" value="UniProtKB-SubCell"/>
</dbReference>
<evidence type="ECO:0000256" key="5">
    <source>
        <dbReference type="ARBA" id="ARBA00023136"/>
    </source>
</evidence>
<dbReference type="PANTHER" id="PTHR33931:SF5">
    <property type="entry name" value="UPF0299 MEMBRANE PROTEIN YOHJ"/>
    <property type="match status" value="1"/>
</dbReference>
<dbReference type="EMBL" id="JAVDQD010000001">
    <property type="protein sequence ID" value="MDR6237142.1"/>
    <property type="molecule type" value="Genomic_DNA"/>
</dbReference>
<gene>
    <name evidence="7" type="ORF">HNQ88_000118</name>
</gene>
<comment type="caution">
    <text evidence="7">The sequence shown here is derived from an EMBL/GenBank/DDBJ whole genome shotgun (WGS) entry which is preliminary data.</text>
</comment>
<dbReference type="AlphaFoldDB" id="A0AAE3XIQ7"/>
<keyword evidence="3 6" id="KW-0812">Transmembrane</keyword>
<evidence type="ECO:0000313" key="7">
    <source>
        <dbReference type="EMBL" id="MDR6237142.1"/>
    </source>
</evidence>
<dbReference type="Pfam" id="PF03788">
    <property type="entry name" value="LrgA"/>
    <property type="match status" value="1"/>
</dbReference>
<keyword evidence="8" id="KW-1185">Reference proteome</keyword>
<accession>A0AAE3XIQ7</accession>
<dbReference type="RefSeq" id="WP_309936583.1">
    <property type="nucleotide sequence ID" value="NZ_AP025305.1"/>
</dbReference>
<evidence type="ECO:0000256" key="4">
    <source>
        <dbReference type="ARBA" id="ARBA00022989"/>
    </source>
</evidence>
<keyword evidence="2" id="KW-1003">Cell membrane</keyword>
<organism evidence="7 8">
    <name type="scientific">Aureibacter tunicatorum</name>
    <dbReference type="NCBI Taxonomy" id="866807"/>
    <lineage>
        <taxon>Bacteria</taxon>
        <taxon>Pseudomonadati</taxon>
        <taxon>Bacteroidota</taxon>
        <taxon>Cytophagia</taxon>
        <taxon>Cytophagales</taxon>
        <taxon>Persicobacteraceae</taxon>
        <taxon>Aureibacter</taxon>
    </lineage>
</organism>
<keyword evidence="4 6" id="KW-1133">Transmembrane helix</keyword>
<proteinExistence type="predicted"/>
<feature type="transmembrane region" description="Helical" evidence="6">
    <location>
        <begin position="57"/>
        <end position="76"/>
    </location>
</feature>
<comment type="subcellular location">
    <subcellularLocation>
        <location evidence="1">Cell membrane</location>
        <topology evidence="1">Multi-pass membrane protein</topology>
    </subcellularLocation>
</comment>
<sequence length="113" mass="12611">MIKSLTIIFSLLFAGNALSALLGIPVPGSIIGMLLMTLSLHFKWIDVESVKPASDLLNKEMAFFFIPPGVGLMLYLDVIKNEWMAILLSCVLSTFMIMFVVAYSYKWLKSDES</sequence>
<evidence type="ECO:0000313" key="8">
    <source>
        <dbReference type="Proteomes" id="UP001185092"/>
    </source>
</evidence>
<dbReference type="InterPro" id="IPR005538">
    <property type="entry name" value="LrgA/CidA"/>
</dbReference>